<sequence>MKKVAQKVETGFSNLGAQRSIGRSPFPKQSVSKQKKRGPKTSL</sequence>
<dbReference type="AlphaFoldDB" id="A0AAU9Q6Z5"/>
<feature type="compositionally biased region" description="Basic residues" evidence="1">
    <location>
        <begin position="33"/>
        <end position="43"/>
    </location>
</feature>
<comment type="caution">
    <text evidence="2">The sequence shown here is derived from an EMBL/GenBank/DDBJ whole genome shotgun (WGS) entry which is preliminary data.</text>
</comment>
<evidence type="ECO:0000313" key="3">
    <source>
        <dbReference type="Proteomes" id="UP001295420"/>
    </source>
</evidence>
<evidence type="ECO:0000313" key="2">
    <source>
        <dbReference type="EMBL" id="CAH1528150.1"/>
    </source>
</evidence>
<gene>
    <name evidence="2" type="ORF">THF1D04_200062</name>
</gene>
<feature type="region of interest" description="Disordered" evidence="1">
    <location>
        <begin position="1"/>
        <end position="43"/>
    </location>
</feature>
<name>A0AAU9Q6Z5_9VIBR</name>
<evidence type="ECO:0000256" key="1">
    <source>
        <dbReference type="SAM" id="MobiDB-lite"/>
    </source>
</evidence>
<reference evidence="2" key="1">
    <citation type="submission" date="2022-01" db="EMBL/GenBank/DDBJ databases">
        <authorList>
            <person name="Lagorce A."/>
        </authorList>
    </citation>
    <scope>NUCLEOTIDE SEQUENCE</scope>
    <source>
        <strain evidence="2">Th15_F1_D04</strain>
    </source>
</reference>
<dbReference type="Proteomes" id="UP001295420">
    <property type="component" value="Unassembled WGS sequence"/>
</dbReference>
<protein>
    <submittedName>
        <fullName evidence="2">Uncharacterized protein</fullName>
    </submittedName>
</protein>
<organism evidence="2 3">
    <name type="scientific">Vibrio owensii</name>
    <dbReference type="NCBI Taxonomy" id="696485"/>
    <lineage>
        <taxon>Bacteria</taxon>
        <taxon>Pseudomonadati</taxon>
        <taxon>Pseudomonadota</taxon>
        <taxon>Gammaproteobacteria</taxon>
        <taxon>Vibrionales</taxon>
        <taxon>Vibrionaceae</taxon>
        <taxon>Vibrio</taxon>
    </lineage>
</organism>
<accession>A0AAU9Q6Z5</accession>
<proteinExistence type="predicted"/>
<dbReference type="EMBL" id="CAKMTQ010000013">
    <property type="protein sequence ID" value="CAH1528150.1"/>
    <property type="molecule type" value="Genomic_DNA"/>
</dbReference>